<evidence type="ECO:0000313" key="2">
    <source>
        <dbReference type="Proteomes" id="UP000034617"/>
    </source>
</evidence>
<reference evidence="1 2" key="1">
    <citation type="journal article" date="2015" name="Nature">
        <title>rRNA introns, odd ribosomes, and small enigmatic genomes across a large radiation of phyla.</title>
        <authorList>
            <person name="Brown C.T."/>
            <person name="Hug L.A."/>
            <person name="Thomas B.C."/>
            <person name="Sharon I."/>
            <person name="Castelle C.J."/>
            <person name="Singh A."/>
            <person name="Wilkins M.J."/>
            <person name="Williams K.H."/>
            <person name="Banfield J.F."/>
        </authorList>
    </citation>
    <scope>NUCLEOTIDE SEQUENCE [LARGE SCALE GENOMIC DNA]</scope>
</reference>
<sequence>MADTPELRERFRNYETRDAAMLDIARLYIDALGVGTDEMIQLFHDIPCLNDRKLADINEIFLRVRVANEQLPQARYIFSLCANFYEVPEKIEEQTDPGPAFVLCHNIVSQAEQLAETMNTPVRETIAVLARIGTEVAIHFILTSEKPEAKRSAKGNLIYFALIEMLALGTKTNAFQYCFTNPEKTTPEFFRHLDTIRPIIALRPGEDVRKFKGSIVLGETSVEHLVVPKKGNEFYYIGGDGEPSSPNPQGGEE</sequence>
<accession>A0A0G1GKE1</accession>
<organism evidence="1 2">
    <name type="scientific">Candidatus Gottesmanbacteria bacterium GW2011_GWB1_44_11c</name>
    <dbReference type="NCBI Taxonomy" id="1618447"/>
    <lineage>
        <taxon>Bacteria</taxon>
        <taxon>Candidatus Gottesmaniibacteriota</taxon>
    </lineage>
</organism>
<gene>
    <name evidence="1" type="ORF">UW22_C0061G0004</name>
</gene>
<comment type="caution">
    <text evidence="1">The sequence shown here is derived from an EMBL/GenBank/DDBJ whole genome shotgun (WGS) entry which is preliminary data.</text>
</comment>
<dbReference type="AlphaFoldDB" id="A0A0G1GKE1"/>
<proteinExistence type="predicted"/>
<name>A0A0G1GKE1_9BACT</name>
<evidence type="ECO:0000313" key="1">
    <source>
        <dbReference type="EMBL" id="KKT35010.1"/>
    </source>
</evidence>
<protein>
    <submittedName>
        <fullName evidence="1">Uncharacterized protein</fullName>
    </submittedName>
</protein>
<dbReference type="Proteomes" id="UP000034617">
    <property type="component" value="Unassembled WGS sequence"/>
</dbReference>
<dbReference type="EMBL" id="LCHM01000061">
    <property type="protein sequence ID" value="KKT35010.1"/>
    <property type="molecule type" value="Genomic_DNA"/>
</dbReference>